<evidence type="ECO:0000313" key="2">
    <source>
        <dbReference type="Proteomes" id="UP000289555"/>
    </source>
</evidence>
<keyword evidence="2" id="KW-1185">Reference proteome</keyword>
<accession>A0ABM7GV54</accession>
<dbReference type="EMBL" id="AP019416">
    <property type="protein sequence ID" value="BBI54654.1"/>
    <property type="molecule type" value="Genomic_DNA"/>
</dbReference>
<proteinExistence type="predicted"/>
<dbReference type="Proteomes" id="UP000289555">
    <property type="component" value="Chromosome"/>
</dbReference>
<protein>
    <submittedName>
        <fullName evidence="1">Uncharacterized protein</fullName>
    </submittedName>
</protein>
<sequence>MGIYNQYIYIDPDNQTVVVKLSHTPDANGWDDDNFAFFDKLSELVSE</sequence>
<dbReference type="Gene3D" id="3.40.710.10">
    <property type="entry name" value="DD-peptidase/beta-lactamase superfamily"/>
    <property type="match status" value="1"/>
</dbReference>
<organism evidence="1 2">
    <name type="scientific">Vreelandella olivaria</name>
    <dbReference type="NCBI Taxonomy" id="390919"/>
    <lineage>
        <taxon>Bacteria</taxon>
        <taxon>Pseudomonadati</taxon>
        <taxon>Pseudomonadota</taxon>
        <taxon>Gammaproteobacteria</taxon>
        <taxon>Oceanospirillales</taxon>
        <taxon>Halomonadaceae</taxon>
        <taxon>Vreelandella</taxon>
    </lineage>
</organism>
<evidence type="ECO:0000313" key="1">
    <source>
        <dbReference type="EMBL" id="BBI54654.1"/>
    </source>
</evidence>
<reference evidence="2" key="1">
    <citation type="journal article" date="2019" name="Microbiol. Resour. Announc.">
        <title>Complete Genome Sequence of Halomonas olivaria, a Moderately Halophilic Bacterium Isolated from Olive Processing Effluents, Obtained by Nanopore Sequencing.</title>
        <authorList>
            <person name="Nagata S."/>
            <person name="Ii K.M."/>
            <person name="Tsukimi T."/>
            <person name="Miura M.C."/>
            <person name="Galipon J."/>
            <person name="Arakawa K."/>
        </authorList>
    </citation>
    <scope>NUCLEOTIDE SEQUENCE [LARGE SCALE GENOMIC DNA]</scope>
    <source>
        <strain evidence="2">TYRC17</strain>
    </source>
</reference>
<dbReference type="SUPFAM" id="SSF56601">
    <property type="entry name" value="beta-lactamase/transpeptidase-like"/>
    <property type="match status" value="1"/>
</dbReference>
<gene>
    <name evidence="1" type="ORF">HORIV_70750</name>
</gene>
<dbReference type="InterPro" id="IPR012338">
    <property type="entry name" value="Beta-lactam/transpept-like"/>
</dbReference>
<name>A0ABM7GV54_9GAMM</name>